<dbReference type="EMBL" id="AP027081">
    <property type="protein sequence ID" value="BDU78854.1"/>
    <property type="molecule type" value="Genomic_DNA"/>
</dbReference>
<dbReference type="SUPFAM" id="SSF53756">
    <property type="entry name" value="UDP-Glycosyltransferase/glycogen phosphorylase"/>
    <property type="match status" value="1"/>
</dbReference>
<reference evidence="1" key="1">
    <citation type="journal article" date="2023" name="Int. J. Syst. Evol. Microbiol.">
        <title>Mesoterricola silvestris gen. nov., sp. nov., Mesoterricola sediminis sp. nov., Geothrix oryzae sp. nov., Geothrix edaphica sp. nov., Geothrix rubra sp. nov., and Geothrix limicola sp. nov., six novel members of Acidobacteriota isolated from soils.</title>
        <authorList>
            <person name="Itoh H."/>
            <person name="Sugisawa Y."/>
            <person name="Mise K."/>
            <person name="Xu Z."/>
            <person name="Kuniyasu M."/>
            <person name="Ushijima N."/>
            <person name="Kawano K."/>
            <person name="Kobayashi E."/>
            <person name="Shiratori Y."/>
            <person name="Masuda Y."/>
            <person name="Senoo K."/>
        </authorList>
    </citation>
    <scope>NUCLEOTIDE SEQUENCE</scope>
    <source>
        <strain evidence="1">W786</strain>
    </source>
</reference>
<dbReference type="Gene3D" id="3.40.50.2000">
    <property type="entry name" value="Glycogen Phosphorylase B"/>
    <property type="match status" value="1"/>
</dbReference>
<dbReference type="InterPro" id="IPR011990">
    <property type="entry name" value="TPR-like_helical_dom_sf"/>
</dbReference>
<evidence type="ECO:0000313" key="1">
    <source>
        <dbReference type="EMBL" id="BDU78854.1"/>
    </source>
</evidence>
<gene>
    <name evidence="1" type="ORF">METESE_38120</name>
</gene>
<dbReference type="Gene3D" id="1.25.40.10">
    <property type="entry name" value="Tetratricopeptide repeat domain"/>
    <property type="match status" value="2"/>
</dbReference>
<name>A0AA48GYZ3_9BACT</name>
<dbReference type="Proteomes" id="UP001228113">
    <property type="component" value="Chromosome"/>
</dbReference>
<accession>A0AA48GYZ3</accession>
<dbReference type="Pfam" id="PF14559">
    <property type="entry name" value="TPR_19"/>
    <property type="match status" value="1"/>
</dbReference>
<evidence type="ECO:0000313" key="2">
    <source>
        <dbReference type="Proteomes" id="UP001228113"/>
    </source>
</evidence>
<keyword evidence="2" id="KW-1185">Reference proteome</keyword>
<organism evidence="1 2">
    <name type="scientific">Mesoterricola sediminis</name>
    <dbReference type="NCBI Taxonomy" id="2927980"/>
    <lineage>
        <taxon>Bacteria</taxon>
        <taxon>Pseudomonadati</taxon>
        <taxon>Acidobacteriota</taxon>
        <taxon>Holophagae</taxon>
        <taxon>Holophagales</taxon>
        <taxon>Holophagaceae</taxon>
        <taxon>Mesoterricola</taxon>
    </lineage>
</organism>
<evidence type="ECO:0008006" key="3">
    <source>
        <dbReference type="Google" id="ProtNLM"/>
    </source>
</evidence>
<dbReference type="RefSeq" id="WP_316410830.1">
    <property type="nucleotide sequence ID" value="NZ_AP027081.1"/>
</dbReference>
<sequence>MDSPARPDAFAPPDGTLRRLRQALALAPDDVGARRDLAATLARQGRFAEARLEAEALAVRTPADPEAAFLRAWAGLGAGETEVASHVRGRAGEAELCARLAPLAADLGRWGEAVALTGRAAELIPGQPEAVLRQALALDYDDRFEAASALLEALAGRSAGDPGLEARIRFHLAVTNLLQGRLAEGFARMEARLQVQGPRPMPLPRWDGSPLAGRSILVRAEQGYGDLFMFIRYAGLLAAQGARVLAEPFHGAEGVLATCPGVAEVVTGALTLPADTWQIELLSLPHLLGTREGAVPAPIPYLAVPAHVPSREALDRALDVPGRRLGLVWSGNPGHARTQERNLPPEVLDLLADVPGVTWFSLQKGARARPALPLVDLEPWLTDFSDTAHALSRLDGLVSVDTGIVHLAGAMGLPTWVLLAHLPDWRWGLAGTRTPWYPSLRLHRQARHWDWPPVVEGLAAELTRAASA</sequence>
<dbReference type="AlphaFoldDB" id="A0AA48GYZ3"/>
<protein>
    <recommendedName>
        <fullName evidence="3">Tetratricopeptide repeat protein</fullName>
    </recommendedName>
</protein>
<dbReference type="KEGG" id="msea:METESE_38120"/>
<proteinExistence type="predicted"/>
<dbReference type="SUPFAM" id="SSF48452">
    <property type="entry name" value="TPR-like"/>
    <property type="match status" value="1"/>
</dbReference>